<proteinExistence type="predicted"/>
<organism evidence="3 4">
    <name type="scientific">Haliangium ochraceum (strain DSM 14365 / JCM 11303 / SMP-2)</name>
    <dbReference type="NCBI Taxonomy" id="502025"/>
    <lineage>
        <taxon>Bacteria</taxon>
        <taxon>Pseudomonadati</taxon>
        <taxon>Myxococcota</taxon>
        <taxon>Polyangia</taxon>
        <taxon>Haliangiales</taxon>
        <taxon>Kofleriaceae</taxon>
        <taxon>Haliangium</taxon>
    </lineage>
</organism>
<keyword evidence="2" id="KW-0732">Signal</keyword>
<accession>D0LXM5</accession>
<name>D0LXM5_HALO1</name>
<feature type="chain" id="PRO_5003011015" description="Lipoprotein" evidence="2">
    <location>
        <begin position="21"/>
        <end position="78"/>
    </location>
</feature>
<feature type="compositionally biased region" description="Acidic residues" evidence="1">
    <location>
        <begin position="57"/>
        <end position="78"/>
    </location>
</feature>
<dbReference type="AlphaFoldDB" id="D0LXM5"/>
<dbReference type="EMBL" id="CP001804">
    <property type="protein sequence ID" value="ACY17780.1"/>
    <property type="molecule type" value="Genomic_DNA"/>
</dbReference>
<evidence type="ECO:0000256" key="1">
    <source>
        <dbReference type="SAM" id="MobiDB-lite"/>
    </source>
</evidence>
<feature type="region of interest" description="Disordered" evidence="1">
    <location>
        <begin position="21"/>
        <end position="78"/>
    </location>
</feature>
<reference evidence="3 4" key="1">
    <citation type="journal article" date="2010" name="Stand. Genomic Sci.">
        <title>Complete genome sequence of Haliangium ochraceum type strain (SMP-2).</title>
        <authorList>
            <consortium name="US DOE Joint Genome Institute (JGI-PGF)"/>
            <person name="Ivanova N."/>
            <person name="Daum C."/>
            <person name="Lang E."/>
            <person name="Abt B."/>
            <person name="Kopitz M."/>
            <person name="Saunders E."/>
            <person name="Lapidus A."/>
            <person name="Lucas S."/>
            <person name="Glavina Del Rio T."/>
            <person name="Nolan M."/>
            <person name="Tice H."/>
            <person name="Copeland A."/>
            <person name="Cheng J.F."/>
            <person name="Chen F."/>
            <person name="Bruce D."/>
            <person name="Goodwin L."/>
            <person name="Pitluck S."/>
            <person name="Mavromatis K."/>
            <person name="Pati A."/>
            <person name="Mikhailova N."/>
            <person name="Chen A."/>
            <person name="Palaniappan K."/>
            <person name="Land M."/>
            <person name="Hauser L."/>
            <person name="Chang Y.J."/>
            <person name="Jeffries C.D."/>
            <person name="Detter J.C."/>
            <person name="Brettin T."/>
            <person name="Rohde M."/>
            <person name="Goker M."/>
            <person name="Bristow J."/>
            <person name="Markowitz V."/>
            <person name="Eisen J.A."/>
            <person name="Hugenholtz P."/>
            <person name="Kyrpides N.C."/>
            <person name="Klenk H.P."/>
        </authorList>
    </citation>
    <scope>NUCLEOTIDE SEQUENCE [LARGE SCALE GENOMIC DNA]</scope>
    <source>
        <strain evidence="4">DSM 14365 / CIP 107738 / JCM 11303 / AJ 13395 / SMP-2</strain>
    </source>
</reference>
<gene>
    <name evidence="3" type="ordered locus">Hoch_5295</name>
</gene>
<protein>
    <recommendedName>
        <fullName evidence="5">Lipoprotein</fullName>
    </recommendedName>
</protein>
<dbReference type="RefSeq" id="WP_012830372.1">
    <property type="nucleotide sequence ID" value="NC_013440.1"/>
</dbReference>
<evidence type="ECO:0000313" key="3">
    <source>
        <dbReference type="EMBL" id="ACY17780.1"/>
    </source>
</evidence>
<dbReference type="Proteomes" id="UP000001880">
    <property type="component" value="Chromosome"/>
</dbReference>
<evidence type="ECO:0000313" key="4">
    <source>
        <dbReference type="Proteomes" id="UP000001880"/>
    </source>
</evidence>
<dbReference type="HOGENOM" id="CLU_2617106_0_0_7"/>
<sequence>MRILRSAILAVGLMSFAACGGNSQGAEEPAAADPCMTEEQHEMESDMDADPCMMEEGHEDDMMEDPCAAEDPCAGDEW</sequence>
<evidence type="ECO:0008006" key="5">
    <source>
        <dbReference type="Google" id="ProtNLM"/>
    </source>
</evidence>
<dbReference type="PROSITE" id="PS51257">
    <property type="entry name" value="PROKAR_LIPOPROTEIN"/>
    <property type="match status" value="1"/>
</dbReference>
<evidence type="ECO:0000256" key="2">
    <source>
        <dbReference type="SAM" id="SignalP"/>
    </source>
</evidence>
<feature type="signal peptide" evidence="2">
    <location>
        <begin position="1"/>
        <end position="20"/>
    </location>
</feature>
<dbReference type="KEGG" id="hoh:Hoch_5295"/>
<keyword evidence="4" id="KW-1185">Reference proteome</keyword>